<dbReference type="PANTHER" id="PTHR47027">
    <property type="entry name" value="REVERSE TRANSCRIPTASE DOMAIN-CONTAINING PROTEIN"/>
    <property type="match status" value="1"/>
</dbReference>
<dbReference type="PROSITE" id="PS50878">
    <property type="entry name" value="RT_POL"/>
    <property type="match status" value="1"/>
</dbReference>
<dbReference type="AlphaFoldDB" id="A0A0A9VZM2"/>
<reference evidence="3" key="1">
    <citation type="journal article" date="2014" name="PLoS ONE">
        <title>Transcriptome-Based Identification of ABC Transporters in the Western Tarnished Plant Bug Lygus hesperus.</title>
        <authorList>
            <person name="Hull J.J."/>
            <person name="Chaney K."/>
            <person name="Geib S.M."/>
            <person name="Fabrick J.A."/>
            <person name="Brent C.S."/>
            <person name="Walsh D."/>
            <person name="Lavine L.C."/>
        </authorList>
    </citation>
    <scope>NUCLEOTIDE SEQUENCE</scope>
</reference>
<dbReference type="InterPro" id="IPR043502">
    <property type="entry name" value="DNA/RNA_pol_sf"/>
</dbReference>
<evidence type="ECO:0000256" key="1">
    <source>
        <dbReference type="SAM" id="MobiDB-lite"/>
    </source>
</evidence>
<dbReference type="Pfam" id="PF00078">
    <property type="entry name" value="RVT_1"/>
    <property type="match status" value="1"/>
</dbReference>
<dbReference type="PANTHER" id="PTHR47027:SF30">
    <property type="entry name" value="THAP-TYPE DOMAIN-CONTAINING PROTEIN"/>
    <property type="match status" value="1"/>
</dbReference>
<dbReference type="InterPro" id="IPR036691">
    <property type="entry name" value="Endo/exonu/phosph_ase_sf"/>
</dbReference>
<keyword evidence="3" id="KW-0695">RNA-directed DNA polymerase</keyword>
<evidence type="ECO:0000313" key="4">
    <source>
        <dbReference type="EMBL" id="JAG52361.1"/>
    </source>
</evidence>
<evidence type="ECO:0000313" key="3">
    <source>
        <dbReference type="EMBL" id="JAG01059.1"/>
    </source>
</evidence>
<dbReference type="EMBL" id="GBHO01042545">
    <property type="protein sequence ID" value="JAG01059.1"/>
    <property type="molecule type" value="Transcribed_RNA"/>
</dbReference>
<dbReference type="SUPFAM" id="SSF56672">
    <property type="entry name" value="DNA/RNA polymerases"/>
    <property type="match status" value="1"/>
</dbReference>
<reference evidence="3" key="2">
    <citation type="submission" date="2014-07" db="EMBL/GenBank/DDBJ databases">
        <authorList>
            <person name="Hull J."/>
        </authorList>
    </citation>
    <scope>NUCLEOTIDE SEQUENCE</scope>
</reference>
<name>A0A0A9VZM2_LYGHE</name>
<dbReference type="CDD" id="cd09076">
    <property type="entry name" value="L1-EN"/>
    <property type="match status" value="1"/>
</dbReference>
<dbReference type="Gene3D" id="3.60.10.10">
    <property type="entry name" value="Endonuclease/exonuclease/phosphatase"/>
    <property type="match status" value="1"/>
</dbReference>
<gene>
    <name evidence="3" type="primary">pol_36</name>
    <name evidence="3" type="ORF">CM83_1198</name>
</gene>
<dbReference type="SUPFAM" id="SSF56219">
    <property type="entry name" value="DNase I-like"/>
    <property type="match status" value="1"/>
</dbReference>
<evidence type="ECO:0000259" key="2">
    <source>
        <dbReference type="PROSITE" id="PS50878"/>
    </source>
</evidence>
<dbReference type="InterPro" id="IPR000477">
    <property type="entry name" value="RT_dom"/>
</dbReference>
<dbReference type="InterPro" id="IPR005135">
    <property type="entry name" value="Endo/exonuclease/phosphatase"/>
</dbReference>
<keyword evidence="3" id="KW-0808">Transferase</keyword>
<dbReference type="GO" id="GO:0003964">
    <property type="term" value="F:RNA-directed DNA polymerase activity"/>
    <property type="evidence" value="ECO:0007669"/>
    <property type="project" value="UniProtKB-KW"/>
</dbReference>
<dbReference type="InterPro" id="IPR043128">
    <property type="entry name" value="Rev_trsase/Diguanyl_cyclase"/>
</dbReference>
<proteinExistence type="predicted"/>
<dbReference type="Gene3D" id="3.30.70.270">
    <property type="match status" value="1"/>
</dbReference>
<dbReference type="CDD" id="cd01650">
    <property type="entry name" value="RT_nLTR_like"/>
    <property type="match status" value="1"/>
</dbReference>
<feature type="region of interest" description="Disordered" evidence="1">
    <location>
        <begin position="494"/>
        <end position="528"/>
    </location>
</feature>
<keyword evidence="3" id="KW-0548">Nucleotidyltransferase</keyword>
<sequence>MSPNKLEYGWPIPCLFESKLIKRKQKEITGLIKPAMNWHGHGHTRLATWNVRGLNGKEVELVEEIDKYNVPILGITETKKKGKGSEMIHDGALLLYSGVSGSERARAGVACLISKTHTNRVRDWSFINERIMYVLLDLDDKKMTALFVVYAPNEDETAEIKDMFYDQLQRSLDDAPDANIMLMGDLNGRVGQNDVSYREVIGKHGEPTRNNNGKRLLQFCQANSLIITNTKFPHRDIHKFTRVEPSRNERSIIDYIMVKKSEFPRIRDARVMRGAEIGSDHRMVVTSLSSATKPTGKTGNKKKNEKVNSYKLKVESIREKFCTRVTERADTAGTWKEERSLEKAWENFKEVILGAATEICGVKVCGGIKKKQTRWWNREIKAEVKEKKRRWQRYLSTKSTADYNSYKAQRTKVKKAVLEAKKKSWEEFGHYLEDSAENNQKLFYKALKNMRREGKDCPLKFIKDKQGKVLHKTNEIMKRWREYFSELLSGPSSNHYAEDQDQVEDDFSTPQALEEATREELPTPDDNPTMDELRSALQSMKLGKSAGHDGITPEMLKYMGPVGEEMLMKVFTIAWDTATIPKDWEVSVIVPIFKNKGDNRECSSHRGISLLSVPGKLYGRILERRLRGEIEAELHEAQCGFRPNRGTQDAIFTMRQIMEKAMEYGREVHACFIDIEKAFDRLPWPEIWLCLDQLNVPKKLTTRIKSFYSTCRNVVRTGNASSSEFLTSAGVRQGDCLSPLLFVAVMNRAIEECKGMKTYKVGNYKLNPIVINTLAYADDLVLIADSAQKLQHNLNMIIMALERRSMRVSLEKTKTMVISRQRSRHEIRAKGRVLDQVREFKYLGVMISEDGKLTNEINARVAAAGKLYQAVNSKFLRKREVTDRTKVSVYKSTYVPILTHSCESWATTSKTESRIQAAEMRYLRRVVGATRRDRIRNTTIRSSLNLEPLSGRVRRHQLSWFGHVQRMPEARYPRMALEARSEGSRPRGRRRITWADNIQTSLNQGRCTWRAASKKAQDRKEWRSFCKNLYT</sequence>
<organism evidence="3">
    <name type="scientific">Lygus hesperus</name>
    <name type="common">Western plant bug</name>
    <dbReference type="NCBI Taxonomy" id="30085"/>
    <lineage>
        <taxon>Eukaryota</taxon>
        <taxon>Metazoa</taxon>
        <taxon>Ecdysozoa</taxon>
        <taxon>Arthropoda</taxon>
        <taxon>Hexapoda</taxon>
        <taxon>Insecta</taxon>
        <taxon>Pterygota</taxon>
        <taxon>Neoptera</taxon>
        <taxon>Paraneoptera</taxon>
        <taxon>Hemiptera</taxon>
        <taxon>Heteroptera</taxon>
        <taxon>Panheteroptera</taxon>
        <taxon>Cimicomorpha</taxon>
        <taxon>Miridae</taxon>
        <taxon>Mirini</taxon>
        <taxon>Lygus</taxon>
    </lineage>
</organism>
<protein>
    <submittedName>
        <fullName evidence="3">RNA-directed DNA polymerase from mobile element jockey</fullName>
    </submittedName>
</protein>
<accession>A0A0A9VZM2</accession>
<reference evidence="4" key="3">
    <citation type="submission" date="2014-09" db="EMBL/GenBank/DDBJ databases">
        <authorList>
            <person name="Magalhaes I.L.F."/>
            <person name="Oliveira U."/>
            <person name="Santos F.R."/>
            <person name="Vidigal T.H.D.A."/>
            <person name="Brescovit A.D."/>
            <person name="Santos A.J."/>
        </authorList>
    </citation>
    <scope>NUCLEOTIDE SEQUENCE</scope>
</reference>
<dbReference type="Pfam" id="PF03372">
    <property type="entry name" value="Exo_endo_phos"/>
    <property type="match status" value="1"/>
</dbReference>
<feature type="domain" description="Reverse transcriptase" evidence="2">
    <location>
        <begin position="573"/>
        <end position="847"/>
    </location>
</feature>
<dbReference type="EMBL" id="GBRD01013465">
    <property type="protein sequence ID" value="JAG52361.1"/>
    <property type="molecule type" value="Transcribed_RNA"/>
</dbReference>